<dbReference type="Proteomes" id="UP000287651">
    <property type="component" value="Unassembled WGS sequence"/>
</dbReference>
<name>A0A427A8Z3_ENSVE</name>
<dbReference type="AlphaFoldDB" id="A0A427A8Z3"/>
<evidence type="ECO:0000313" key="1">
    <source>
        <dbReference type="EMBL" id="RRT72702.1"/>
    </source>
</evidence>
<sequence length="104" mass="11768">MKPRPRHSLLAPPTCHLPQARKERGWLTLAYSLHRWLQRGCVGCTFIAGPTRASTLPSLGRFDEGGLLDRWRGTTDGAKAQPRARWRVMADEDRMVILKKGVPH</sequence>
<comment type="caution">
    <text evidence="1">The sequence shown here is derived from an EMBL/GenBank/DDBJ whole genome shotgun (WGS) entry which is preliminary data.</text>
</comment>
<protein>
    <submittedName>
        <fullName evidence="1">Uncharacterized protein</fullName>
    </submittedName>
</protein>
<gene>
    <name evidence="1" type="ORF">B296_00007053</name>
</gene>
<accession>A0A427A8Z3</accession>
<dbReference type="EMBL" id="AMZH03003319">
    <property type="protein sequence ID" value="RRT72702.1"/>
    <property type="molecule type" value="Genomic_DNA"/>
</dbReference>
<evidence type="ECO:0000313" key="2">
    <source>
        <dbReference type="Proteomes" id="UP000287651"/>
    </source>
</evidence>
<proteinExistence type="predicted"/>
<organism evidence="1 2">
    <name type="scientific">Ensete ventricosum</name>
    <name type="common">Abyssinian banana</name>
    <name type="synonym">Musa ensete</name>
    <dbReference type="NCBI Taxonomy" id="4639"/>
    <lineage>
        <taxon>Eukaryota</taxon>
        <taxon>Viridiplantae</taxon>
        <taxon>Streptophyta</taxon>
        <taxon>Embryophyta</taxon>
        <taxon>Tracheophyta</taxon>
        <taxon>Spermatophyta</taxon>
        <taxon>Magnoliopsida</taxon>
        <taxon>Liliopsida</taxon>
        <taxon>Zingiberales</taxon>
        <taxon>Musaceae</taxon>
        <taxon>Ensete</taxon>
    </lineage>
</organism>
<reference evidence="1 2" key="1">
    <citation type="journal article" date="2014" name="Agronomy (Basel)">
        <title>A Draft Genome Sequence for Ensete ventricosum, the Drought-Tolerant Tree Against Hunger.</title>
        <authorList>
            <person name="Harrison J."/>
            <person name="Moore K.A."/>
            <person name="Paszkiewicz K."/>
            <person name="Jones T."/>
            <person name="Grant M."/>
            <person name="Ambacheew D."/>
            <person name="Muzemil S."/>
            <person name="Studholme D.J."/>
        </authorList>
    </citation>
    <scope>NUCLEOTIDE SEQUENCE [LARGE SCALE GENOMIC DNA]</scope>
</reference>